<dbReference type="InterPro" id="IPR050597">
    <property type="entry name" value="Cytochrome_c_Oxidase_Subunit"/>
</dbReference>
<dbReference type="PANTHER" id="PTHR33751:SF9">
    <property type="entry name" value="CYTOCHROME C4"/>
    <property type="match status" value="1"/>
</dbReference>
<proteinExistence type="predicted"/>
<dbReference type="SUPFAM" id="SSF46626">
    <property type="entry name" value="Cytochrome c"/>
    <property type="match status" value="2"/>
</dbReference>
<dbReference type="InterPro" id="IPR024167">
    <property type="entry name" value="Cytochrome_c4-like"/>
</dbReference>
<feature type="domain" description="Cytochrome c" evidence="10">
    <location>
        <begin position="24"/>
        <end position="115"/>
    </location>
</feature>
<evidence type="ECO:0000256" key="4">
    <source>
        <dbReference type="ARBA" id="ARBA00022723"/>
    </source>
</evidence>
<accession>A0ABZ0I213</accession>
<keyword evidence="4 8" id="KW-0479">Metal-binding</keyword>
<evidence type="ECO:0000313" key="12">
    <source>
        <dbReference type="Proteomes" id="UP001626537"/>
    </source>
</evidence>
<dbReference type="PIRSF" id="PIRSF000005">
    <property type="entry name" value="Cytochrome_c4"/>
    <property type="match status" value="1"/>
</dbReference>
<gene>
    <name evidence="11" type="ORF">R0135_15085</name>
</gene>
<dbReference type="InterPro" id="IPR009056">
    <property type="entry name" value="Cyt_c-like_dom"/>
</dbReference>
<evidence type="ECO:0000256" key="7">
    <source>
        <dbReference type="ARBA" id="ARBA00023004"/>
    </source>
</evidence>
<dbReference type="PANTHER" id="PTHR33751">
    <property type="entry name" value="CBB3-TYPE CYTOCHROME C OXIDASE SUBUNIT FIXP"/>
    <property type="match status" value="1"/>
</dbReference>
<keyword evidence="9" id="KW-0732">Signal</keyword>
<evidence type="ECO:0000256" key="3">
    <source>
        <dbReference type="ARBA" id="ARBA00022617"/>
    </source>
</evidence>
<evidence type="ECO:0000313" key="11">
    <source>
        <dbReference type="EMBL" id="WOJ93092.1"/>
    </source>
</evidence>
<dbReference type="InterPro" id="IPR036909">
    <property type="entry name" value="Cyt_c-like_dom_sf"/>
</dbReference>
<keyword evidence="3 8" id="KW-0349">Heme</keyword>
<dbReference type="RefSeq" id="WP_407347751.1">
    <property type="nucleotide sequence ID" value="NZ_CP136864.1"/>
</dbReference>
<reference evidence="11 12" key="1">
    <citation type="submission" date="2023-10" db="EMBL/GenBank/DDBJ databases">
        <title>Two novel species belonging to the OM43/NOR5 clade.</title>
        <authorList>
            <person name="Park M."/>
        </authorList>
    </citation>
    <scope>NUCLEOTIDE SEQUENCE [LARGE SCALE GENOMIC DNA]</scope>
    <source>
        <strain evidence="11 12">IMCC43200</strain>
    </source>
</reference>
<evidence type="ECO:0000259" key="10">
    <source>
        <dbReference type="PROSITE" id="PS51007"/>
    </source>
</evidence>
<keyword evidence="6" id="KW-0249">Electron transport</keyword>
<evidence type="ECO:0000256" key="2">
    <source>
        <dbReference type="ARBA" id="ARBA00022448"/>
    </source>
</evidence>
<evidence type="ECO:0000256" key="1">
    <source>
        <dbReference type="ARBA" id="ARBA00004418"/>
    </source>
</evidence>
<feature type="chain" id="PRO_5045584642" evidence="9">
    <location>
        <begin position="24"/>
        <end position="215"/>
    </location>
</feature>
<feature type="domain" description="Cytochrome c" evidence="10">
    <location>
        <begin position="128"/>
        <end position="214"/>
    </location>
</feature>
<evidence type="ECO:0000256" key="8">
    <source>
        <dbReference type="PROSITE-ProRule" id="PRU00433"/>
    </source>
</evidence>
<comment type="subcellular location">
    <subcellularLocation>
        <location evidence="1">Periplasm</location>
    </subcellularLocation>
</comment>
<evidence type="ECO:0000256" key="6">
    <source>
        <dbReference type="ARBA" id="ARBA00022982"/>
    </source>
</evidence>
<dbReference type="PROSITE" id="PS51007">
    <property type="entry name" value="CYTC"/>
    <property type="match status" value="2"/>
</dbReference>
<organism evidence="11 12">
    <name type="scientific">Congregibacter variabilis</name>
    <dbReference type="NCBI Taxonomy" id="3081200"/>
    <lineage>
        <taxon>Bacteria</taxon>
        <taxon>Pseudomonadati</taxon>
        <taxon>Pseudomonadota</taxon>
        <taxon>Gammaproteobacteria</taxon>
        <taxon>Cellvibrionales</taxon>
        <taxon>Halieaceae</taxon>
        <taxon>Congregibacter</taxon>
    </lineage>
</organism>
<dbReference type="EMBL" id="CP136864">
    <property type="protein sequence ID" value="WOJ93092.1"/>
    <property type="molecule type" value="Genomic_DNA"/>
</dbReference>
<sequence>MRHSLSCWAVLTALMLLPTQLSAQINDPSAMEFNARDYEYCLVCHGSFGQGNIAVKAPVLAGMEAWSIRNQLQAFREGWRGSHSLDLVGMEMAPSARALQPSELPTVIEYITALPPQTAHATDAASEAEIDLGKTLYEPCIACHGAAADGDQEYQAPALAYQDGAYLLRQLQHFRDGVRGSHPKDKRGARMAAAASGLDDAAIARIISYIKSQAP</sequence>
<keyword evidence="5" id="KW-0574">Periplasm</keyword>
<evidence type="ECO:0000256" key="9">
    <source>
        <dbReference type="SAM" id="SignalP"/>
    </source>
</evidence>
<keyword evidence="2" id="KW-0813">Transport</keyword>
<keyword evidence="12" id="KW-1185">Reference proteome</keyword>
<protein>
    <submittedName>
        <fullName evidence="11">C-type cytochrome</fullName>
    </submittedName>
</protein>
<dbReference type="Gene3D" id="1.10.760.10">
    <property type="entry name" value="Cytochrome c-like domain"/>
    <property type="match status" value="2"/>
</dbReference>
<evidence type="ECO:0000256" key="5">
    <source>
        <dbReference type="ARBA" id="ARBA00022764"/>
    </source>
</evidence>
<feature type="signal peptide" evidence="9">
    <location>
        <begin position="1"/>
        <end position="23"/>
    </location>
</feature>
<dbReference type="Pfam" id="PF00034">
    <property type="entry name" value="Cytochrom_C"/>
    <property type="match status" value="2"/>
</dbReference>
<name>A0ABZ0I213_9GAMM</name>
<keyword evidence="7 8" id="KW-0408">Iron</keyword>
<dbReference type="Proteomes" id="UP001626537">
    <property type="component" value="Chromosome"/>
</dbReference>